<dbReference type="InterPro" id="IPR047867">
    <property type="entry name" value="Ribosomal_uL22_bac/org-type"/>
</dbReference>
<comment type="similarity">
    <text evidence="1 7 8">Belongs to the universal ribosomal protein uL22 family.</text>
</comment>
<dbReference type="GO" id="GO:0006412">
    <property type="term" value="P:translation"/>
    <property type="evidence" value="ECO:0007669"/>
    <property type="project" value="UniProtKB-UniRule"/>
</dbReference>
<dbReference type="GO" id="GO:0019843">
    <property type="term" value="F:rRNA binding"/>
    <property type="evidence" value="ECO:0007669"/>
    <property type="project" value="UniProtKB-UniRule"/>
</dbReference>
<name>A0A350HBZ6_UNCW3</name>
<dbReference type="SUPFAM" id="SSF54843">
    <property type="entry name" value="Ribosomal protein L22"/>
    <property type="match status" value="1"/>
</dbReference>
<evidence type="ECO:0000256" key="1">
    <source>
        <dbReference type="ARBA" id="ARBA00009451"/>
    </source>
</evidence>
<keyword evidence="4 7" id="KW-0689">Ribosomal protein</keyword>
<evidence type="ECO:0000256" key="9">
    <source>
        <dbReference type="RuleBase" id="RU004006"/>
    </source>
</evidence>
<comment type="subunit">
    <text evidence="7 9">Part of the 50S ribosomal subunit.</text>
</comment>
<evidence type="ECO:0000313" key="12">
    <source>
        <dbReference type="Proteomes" id="UP000264062"/>
    </source>
</evidence>
<keyword evidence="3 7" id="KW-0694">RNA-binding</keyword>
<dbReference type="NCBIfam" id="TIGR01044">
    <property type="entry name" value="rplV_bact"/>
    <property type="match status" value="1"/>
</dbReference>
<dbReference type="PANTHER" id="PTHR13501">
    <property type="entry name" value="CHLOROPLAST 50S RIBOSOMAL PROTEIN L22-RELATED"/>
    <property type="match status" value="1"/>
</dbReference>
<proteinExistence type="inferred from homology"/>
<dbReference type="InterPro" id="IPR005727">
    <property type="entry name" value="Ribosomal_uL22_bac/chlpt-type"/>
</dbReference>
<dbReference type="CDD" id="cd00336">
    <property type="entry name" value="Ribosomal_L22"/>
    <property type="match status" value="1"/>
</dbReference>
<comment type="function">
    <text evidence="7 10">This protein binds specifically to 23S rRNA; its binding is stimulated by other ribosomal proteins, e.g., L4, L17, and L20. It is important during the early stages of 50S assembly. It makes multiple contacts with different domains of the 23S rRNA in the assembled 50S subunit and ribosome.</text>
</comment>
<comment type="caution">
    <text evidence="11">The sequence shown here is derived from an EMBL/GenBank/DDBJ whole genome shotgun (WGS) entry which is preliminary data.</text>
</comment>
<dbReference type="AlphaFoldDB" id="A0A350HBZ6"/>
<evidence type="ECO:0000256" key="7">
    <source>
        <dbReference type="HAMAP-Rule" id="MF_01331"/>
    </source>
</evidence>
<dbReference type="EMBL" id="DMZY01000231">
    <property type="protein sequence ID" value="HAV93062.1"/>
    <property type="molecule type" value="Genomic_DNA"/>
</dbReference>
<evidence type="ECO:0000256" key="3">
    <source>
        <dbReference type="ARBA" id="ARBA00022884"/>
    </source>
</evidence>
<evidence type="ECO:0000313" key="11">
    <source>
        <dbReference type="EMBL" id="HAV93062.1"/>
    </source>
</evidence>
<dbReference type="InterPro" id="IPR036394">
    <property type="entry name" value="Ribosomal_uL22_sf"/>
</dbReference>
<keyword evidence="2 7" id="KW-0699">rRNA-binding</keyword>
<dbReference type="InterPro" id="IPR001063">
    <property type="entry name" value="Ribosomal_uL22"/>
</dbReference>
<dbReference type="InterPro" id="IPR018260">
    <property type="entry name" value="Ribosomal_uL22_CS"/>
</dbReference>
<organism evidence="11 12">
    <name type="scientific">candidate division WOR-3 bacterium</name>
    <dbReference type="NCBI Taxonomy" id="2052148"/>
    <lineage>
        <taxon>Bacteria</taxon>
        <taxon>Bacteria division WOR-3</taxon>
    </lineage>
</organism>
<dbReference type="GO" id="GO:0022625">
    <property type="term" value="C:cytosolic large ribosomal subunit"/>
    <property type="evidence" value="ECO:0007669"/>
    <property type="project" value="TreeGrafter"/>
</dbReference>
<gene>
    <name evidence="7" type="primary">rplV</name>
    <name evidence="11" type="ORF">DCW38_07790</name>
</gene>
<sequence length="113" mass="12535">MQAVAHAKYTRISAKKAVIVADLVRGMNITEALNTLQFTPKKAARILHKLVRSAASNAISQMGATKLSDEDLVIKEIRVNGGPMMKRNQPRARGRAFLIRKRMSHITVVVETK</sequence>
<evidence type="ECO:0000256" key="8">
    <source>
        <dbReference type="RuleBase" id="RU004005"/>
    </source>
</evidence>
<dbReference type="PANTHER" id="PTHR13501:SF8">
    <property type="entry name" value="LARGE RIBOSOMAL SUBUNIT PROTEIN UL22M"/>
    <property type="match status" value="1"/>
</dbReference>
<dbReference type="PROSITE" id="PS00464">
    <property type="entry name" value="RIBOSOMAL_L22"/>
    <property type="match status" value="1"/>
</dbReference>
<evidence type="ECO:0000256" key="5">
    <source>
        <dbReference type="ARBA" id="ARBA00023274"/>
    </source>
</evidence>
<reference evidence="11 12" key="1">
    <citation type="journal article" date="2018" name="Nat. Biotechnol.">
        <title>A standardized bacterial taxonomy based on genome phylogeny substantially revises the tree of life.</title>
        <authorList>
            <person name="Parks D.H."/>
            <person name="Chuvochina M."/>
            <person name="Waite D.W."/>
            <person name="Rinke C."/>
            <person name="Skarshewski A."/>
            <person name="Chaumeil P.A."/>
            <person name="Hugenholtz P."/>
        </authorList>
    </citation>
    <scope>NUCLEOTIDE SEQUENCE [LARGE SCALE GENOMIC DNA]</scope>
    <source>
        <strain evidence="11">UBA9956</strain>
    </source>
</reference>
<accession>A0A350HBZ6</accession>
<evidence type="ECO:0000256" key="6">
    <source>
        <dbReference type="ARBA" id="ARBA00035207"/>
    </source>
</evidence>
<dbReference type="HAMAP" id="MF_01331_B">
    <property type="entry name" value="Ribosomal_uL22_B"/>
    <property type="match status" value="1"/>
</dbReference>
<keyword evidence="5 7" id="KW-0687">Ribonucleoprotein</keyword>
<protein>
    <recommendedName>
        <fullName evidence="6 7">Large ribosomal subunit protein uL22</fullName>
    </recommendedName>
</protein>
<dbReference type="Pfam" id="PF00237">
    <property type="entry name" value="Ribosomal_L22"/>
    <property type="match status" value="1"/>
</dbReference>
<dbReference type="GO" id="GO:0003735">
    <property type="term" value="F:structural constituent of ribosome"/>
    <property type="evidence" value="ECO:0007669"/>
    <property type="project" value="InterPro"/>
</dbReference>
<evidence type="ECO:0000256" key="4">
    <source>
        <dbReference type="ARBA" id="ARBA00022980"/>
    </source>
</evidence>
<evidence type="ECO:0000256" key="10">
    <source>
        <dbReference type="RuleBase" id="RU004008"/>
    </source>
</evidence>
<dbReference type="Gene3D" id="3.90.470.10">
    <property type="entry name" value="Ribosomal protein L22/L17"/>
    <property type="match status" value="1"/>
</dbReference>
<evidence type="ECO:0000256" key="2">
    <source>
        <dbReference type="ARBA" id="ARBA00022730"/>
    </source>
</evidence>
<dbReference type="Proteomes" id="UP000264062">
    <property type="component" value="Unassembled WGS sequence"/>
</dbReference>
<comment type="function">
    <text evidence="7">The globular domain of the protein is located near the polypeptide exit tunnel on the outside of the subunit, while an extended beta-hairpin is found that lines the wall of the exit tunnel in the center of the 70S ribosome.</text>
</comment>